<proteinExistence type="inferred from homology"/>
<comment type="subcellular location">
    <subcellularLocation>
        <location evidence="5">Cytoplasm</location>
    </subcellularLocation>
</comment>
<reference evidence="8 9" key="1">
    <citation type="submission" date="2017-01" db="EMBL/GenBank/DDBJ databases">
        <authorList>
            <person name="Mah S.A."/>
            <person name="Swanson W.J."/>
            <person name="Moy G.W."/>
            <person name="Vacquier V.D."/>
        </authorList>
    </citation>
    <scope>NUCLEOTIDE SEQUENCE [LARGE SCALE GENOMIC DNA]</scope>
    <source>
        <strain evidence="8 9">DSM 11589</strain>
    </source>
</reference>
<dbReference type="Pfam" id="PF00588">
    <property type="entry name" value="SpoU_methylase"/>
    <property type="match status" value="1"/>
</dbReference>
<dbReference type="EC" id="2.1.1.200" evidence="5"/>
<dbReference type="EMBL" id="FTOA01000007">
    <property type="protein sequence ID" value="SIT11794.1"/>
    <property type="molecule type" value="Genomic_DNA"/>
</dbReference>
<keyword evidence="3 8" id="KW-0808">Transferase</keyword>
<evidence type="ECO:0000256" key="3">
    <source>
        <dbReference type="ARBA" id="ARBA00022679"/>
    </source>
</evidence>
<feature type="compositionally biased region" description="Polar residues" evidence="6">
    <location>
        <begin position="270"/>
        <end position="281"/>
    </location>
</feature>
<protein>
    <recommendedName>
        <fullName evidence="5">tRNA (cytidine/uridine-2'-O-)-methyltransferase TrmJ</fullName>
        <ecNumber evidence="5">2.1.1.200</ecNumber>
    </recommendedName>
    <alternativeName>
        <fullName evidence="5">tRNA (cytidine(32)/uridine(32)-2'-O)-methyltransferase</fullName>
    </alternativeName>
    <alternativeName>
        <fullName evidence="5">tRNA Cm32/Um32 methyltransferase</fullName>
    </alternativeName>
</protein>
<name>A0A1N7PMC1_9PROT</name>
<feature type="compositionally biased region" description="Basic and acidic residues" evidence="6">
    <location>
        <begin position="245"/>
        <end position="265"/>
    </location>
</feature>
<dbReference type="PANTHER" id="PTHR42786">
    <property type="entry name" value="TRNA/RRNA METHYLTRANSFERASE"/>
    <property type="match status" value="1"/>
</dbReference>
<dbReference type="GO" id="GO:0005829">
    <property type="term" value="C:cytosol"/>
    <property type="evidence" value="ECO:0007669"/>
    <property type="project" value="TreeGrafter"/>
</dbReference>
<dbReference type="STRING" id="80876.SAMN05421779_10793"/>
<dbReference type="AlphaFoldDB" id="A0A1N7PMC1"/>
<dbReference type="NCBIfam" id="TIGR00050">
    <property type="entry name" value="rRNA_methyl_1"/>
    <property type="match status" value="1"/>
</dbReference>
<dbReference type="PIRSF" id="PIRSF004808">
    <property type="entry name" value="LasT"/>
    <property type="match status" value="1"/>
</dbReference>
<dbReference type="GO" id="GO:0003723">
    <property type="term" value="F:RNA binding"/>
    <property type="evidence" value="ECO:0007669"/>
    <property type="project" value="InterPro"/>
</dbReference>
<dbReference type="InterPro" id="IPR029028">
    <property type="entry name" value="Alpha/beta_knot_MTases"/>
</dbReference>
<dbReference type="InterPro" id="IPR004384">
    <property type="entry name" value="RNA_MeTrfase_TrmJ/LasT"/>
</dbReference>
<evidence type="ECO:0000256" key="5">
    <source>
        <dbReference type="RuleBase" id="RU362024"/>
    </source>
</evidence>
<keyword evidence="5" id="KW-0963">Cytoplasm</keyword>
<dbReference type="RefSeq" id="WP_084194955.1">
    <property type="nucleotide sequence ID" value="NZ_FTOA01000007.1"/>
</dbReference>
<comment type="similarity">
    <text evidence="1">Belongs to the class IV-like SAM-binding methyltransferase superfamily. RNA methyltransferase TrmH family.</text>
</comment>
<dbReference type="GO" id="GO:0160206">
    <property type="term" value="F:tRNA (cytidine(32)/uridine(32)-2'-O)-methyltransferase activity"/>
    <property type="evidence" value="ECO:0007669"/>
    <property type="project" value="UniProtKB-EC"/>
</dbReference>
<evidence type="ECO:0000259" key="7">
    <source>
        <dbReference type="Pfam" id="PF00588"/>
    </source>
</evidence>
<dbReference type="OrthoDB" id="9806346at2"/>
<comment type="function">
    <text evidence="5">Catalyzes the formation of 2'O-methylated cytidine (Cm32) or 2'O-methylated uridine (Um32) at position 32 in tRNA.</text>
</comment>
<dbReference type="GO" id="GO:0106339">
    <property type="term" value="F:tRNA (cytidine(32)-2'-O)-methyltransferase activity"/>
    <property type="evidence" value="ECO:0007669"/>
    <property type="project" value="RHEA"/>
</dbReference>
<feature type="domain" description="tRNA/rRNA methyltransferase SpoU type" evidence="7">
    <location>
        <begin position="7"/>
        <end position="159"/>
    </location>
</feature>
<accession>A0A1N7PMC1</accession>
<dbReference type="CDD" id="cd18093">
    <property type="entry name" value="SpoU-like_TrmJ"/>
    <property type="match status" value="1"/>
</dbReference>
<evidence type="ECO:0000256" key="6">
    <source>
        <dbReference type="SAM" id="MobiDB-lite"/>
    </source>
</evidence>
<organism evidence="8 9">
    <name type="scientific">Insolitispirillum peregrinum</name>
    <dbReference type="NCBI Taxonomy" id="80876"/>
    <lineage>
        <taxon>Bacteria</taxon>
        <taxon>Pseudomonadati</taxon>
        <taxon>Pseudomonadota</taxon>
        <taxon>Alphaproteobacteria</taxon>
        <taxon>Rhodospirillales</taxon>
        <taxon>Novispirillaceae</taxon>
        <taxon>Insolitispirillum</taxon>
    </lineage>
</organism>
<keyword evidence="4 5" id="KW-0949">S-adenosyl-L-methionine</keyword>
<dbReference type="GO" id="GO:0002128">
    <property type="term" value="P:tRNA nucleoside ribose methylation"/>
    <property type="evidence" value="ECO:0007669"/>
    <property type="project" value="TreeGrafter"/>
</dbReference>
<comment type="catalytic activity">
    <reaction evidence="5">
        <text>cytidine(32) in tRNA + S-adenosyl-L-methionine = 2'-O-methylcytidine(32) in tRNA + S-adenosyl-L-homocysteine + H(+)</text>
        <dbReference type="Rhea" id="RHEA:42932"/>
        <dbReference type="Rhea" id="RHEA-COMP:10288"/>
        <dbReference type="Rhea" id="RHEA-COMP:10289"/>
        <dbReference type="ChEBI" id="CHEBI:15378"/>
        <dbReference type="ChEBI" id="CHEBI:57856"/>
        <dbReference type="ChEBI" id="CHEBI:59789"/>
        <dbReference type="ChEBI" id="CHEBI:74495"/>
        <dbReference type="ChEBI" id="CHEBI:82748"/>
        <dbReference type="EC" id="2.1.1.200"/>
    </reaction>
</comment>
<feature type="region of interest" description="Disordered" evidence="6">
    <location>
        <begin position="245"/>
        <end position="281"/>
    </location>
</feature>
<evidence type="ECO:0000313" key="8">
    <source>
        <dbReference type="EMBL" id="SIT11794.1"/>
    </source>
</evidence>
<dbReference type="SUPFAM" id="SSF75217">
    <property type="entry name" value="alpha/beta knot"/>
    <property type="match status" value="1"/>
</dbReference>
<keyword evidence="5" id="KW-0819">tRNA processing</keyword>
<dbReference type="Gene3D" id="1.10.8.590">
    <property type="match status" value="1"/>
</dbReference>
<keyword evidence="2 5" id="KW-0489">Methyltransferase</keyword>
<evidence type="ECO:0000313" key="9">
    <source>
        <dbReference type="Proteomes" id="UP000185678"/>
    </source>
</evidence>
<dbReference type="Gene3D" id="3.40.1280.10">
    <property type="match status" value="1"/>
</dbReference>
<keyword evidence="9" id="KW-1185">Reference proteome</keyword>
<comment type="subunit">
    <text evidence="5">Homodimer.</text>
</comment>
<dbReference type="Proteomes" id="UP000185678">
    <property type="component" value="Unassembled WGS sequence"/>
</dbReference>
<dbReference type="InterPro" id="IPR001537">
    <property type="entry name" value="SpoU_MeTrfase"/>
</dbReference>
<dbReference type="PANTHER" id="PTHR42786:SF7">
    <property type="entry name" value="TRNA_RRNA METHYLTRANSFERASE SPOU TYPE DOMAIN-CONTAINING PROTEIN"/>
    <property type="match status" value="1"/>
</dbReference>
<gene>
    <name evidence="5" type="primary">trmJ</name>
    <name evidence="8" type="ORF">SAMN05421779_10793</name>
</gene>
<sequence length="281" mass="30895">MRGTAPAIILVEPQLAENMGTTARAMGNSALVDLRLVRPRVSHLDERAINAASGADAILENARVYDSTEEAVADLVHVYATTARRRDMMKRIVTPRKAAGEMRQALSLDPIEPVGILFGRERTGLENDDVALANAVIEVPLNPSFCSLNLAQAVLLVGYEWYSSVDQTPTEQPAERASPPAAHQDLLGLYEHLERELDDCGFLRLPDKRPGMVRNLRSIFARAGLTRQEVKTLHGVVTELRWGRRPDRPLRSERHSSLAEQRTSDEPSTDGPTTDGDSSAS</sequence>
<evidence type="ECO:0000256" key="2">
    <source>
        <dbReference type="ARBA" id="ARBA00022603"/>
    </source>
</evidence>
<evidence type="ECO:0000256" key="4">
    <source>
        <dbReference type="ARBA" id="ARBA00022691"/>
    </source>
</evidence>
<comment type="catalytic activity">
    <reaction evidence="5">
        <text>uridine(32) in tRNA + S-adenosyl-L-methionine = 2'-O-methyluridine(32) in tRNA + S-adenosyl-L-homocysteine + H(+)</text>
        <dbReference type="Rhea" id="RHEA:42936"/>
        <dbReference type="Rhea" id="RHEA-COMP:10107"/>
        <dbReference type="Rhea" id="RHEA-COMP:10290"/>
        <dbReference type="ChEBI" id="CHEBI:15378"/>
        <dbReference type="ChEBI" id="CHEBI:57856"/>
        <dbReference type="ChEBI" id="CHEBI:59789"/>
        <dbReference type="ChEBI" id="CHEBI:65315"/>
        <dbReference type="ChEBI" id="CHEBI:74478"/>
        <dbReference type="EC" id="2.1.1.200"/>
    </reaction>
</comment>
<evidence type="ECO:0000256" key="1">
    <source>
        <dbReference type="ARBA" id="ARBA00007228"/>
    </source>
</evidence>
<dbReference type="InterPro" id="IPR029026">
    <property type="entry name" value="tRNA_m1G_MTases_N"/>
</dbReference>